<dbReference type="EMBL" id="LXQA011227960">
    <property type="protein sequence ID" value="MCI89794.1"/>
    <property type="molecule type" value="Genomic_DNA"/>
</dbReference>
<protein>
    <submittedName>
        <fullName evidence="1">Uncharacterized protein</fullName>
    </submittedName>
</protein>
<dbReference type="AlphaFoldDB" id="A0A392VN23"/>
<accession>A0A392VN23</accession>
<sequence length="42" mass="4531">PEVEVPRARRGNSTLAELSAGLQNVQQAVQQIANRFGDQGQP</sequence>
<proteinExistence type="predicted"/>
<organism evidence="1 2">
    <name type="scientific">Trifolium medium</name>
    <dbReference type="NCBI Taxonomy" id="97028"/>
    <lineage>
        <taxon>Eukaryota</taxon>
        <taxon>Viridiplantae</taxon>
        <taxon>Streptophyta</taxon>
        <taxon>Embryophyta</taxon>
        <taxon>Tracheophyta</taxon>
        <taxon>Spermatophyta</taxon>
        <taxon>Magnoliopsida</taxon>
        <taxon>eudicotyledons</taxon>
        <taxon>Gunneridae</taxon>
        <taxon>Pentapetalae</taxon>
        <taxon>rosids</taxon>
        <taxon>fabids</taxon>
        <taxon>Fabales</taxon>
        <taxon>Fabaceae</taxon>
        <taxon>Papilionoideae</taxon>
        <taxon>50 kb inversion clade</taxon>
        <taxon>NPAAA clade</taxon>
        <taxon>Hologalegina</taxon>
        <taxon>IRL clade</taxon>
        <taxon>Trifolieae</taxon>
        <taxon>Trifolium</taxon>
    </lineage>
</organism>
<evidence type="ECO:0000313" key="2">
    <source>
        <dbReference type="Proteomes" id="UP000265520"/>
    </source>
</evidence>
<name>A0A392VN23_9FABA</name>
<dbReference type="Proteomes" id="UP000265520">
    <property type="component" value="Unassembled WGS sequence"/>
</dbReference>
<evidence type="ECO:0000313" key="1">
    <source>
        <dbReference type="EMBL" id="MCI89794.1"/>
    </source>
</evidence>
<keyword evidence="2" id="KW-1185">Reference proteome</keyword>
<reference evidence="1 2" key="1">
    <citation type="journal article" date="2018" name="Front. Plant Sci.">
        <title>Red Clover (Trifolium pratense) and Zigzag Clover (T. medium) - A Picture of Genomic Similarities and Differences.</title>
        <authorList>
            <person name="Dluhosova J."/>
            <person name="Istvanek J."/>
            <person name="Nedelnik J."/>
            <person name="Repkova J."/>
        </authorList>
    </citation>
    <scope>NUCLEOTIDE SEQUENCE [LARGE SCALE GENOMIC DNA]</scope>
    <source>
        <strain evidence="2">cv. 10/8</strain>
        <tissue evidence="1">Leaf</tissue>
    </source>
</reference>
<feature type="non-terminal residue" evidence="1">
    <location>
        <position position="1"/>
    </location>
</feature>
<comment type="caution">
    <text evidence="1">The sequence shown here is derived from an EMBL/GenBank/DDBJ whole genome shotgun (WGS) entry which is preliminary data.</text>
</comment>